<dbReference type="PANTHER" id="PTHR31940:SF2">
    <property type="entry name" value="SMALL KINETOCHORE-ASSOCIATED PROTEIN"/>
    <property type="match status" value="1"/>
</dbReference>
<dbReference type="InterPro" id="IPR033373">
    <property type="entry name" value="SKAP"/>
</dbReference>
<gene>
    <name evidence="2" type="ORF">Z043_109767</name>
</gene>
<reference evidence="2 3" key="1">
    <citation type="submission" date="2015-08" db="EMBL/GenBank/DDBJ databases">
        <title>The genome of the Asian arowana (Scleropages formosus).</title>
        <authorList>
            <person name="Tan M.H."/>
            <person name="Gan H.M."/>
            <person name="Croft L.J."/>
            <person name="Austin C.M."/>
        </authorList>
    </citation>
    <scope>NUCLEOTIDE SEQUENCE [LARGE SCALE GENOMIC DNA]</scope>
    <source>
        <strain evidence="2">Aro1</strain>
    </source>
</reference>
<proteinExistence type="predicted"/>
<dbReference type="GO" id="GO:0000070">
    <property type="term" value="P:mitotic sister chromatid segregation"/>
    <property type="evidence" value="ECO:0007669"/>
    <property type="project" value="TreeGrafter"/>
</dbReference>
<feature type="coiled-coil region" evidence="1">
    <location>
        <begin position="135"/>
        <end position="258"/>
    </location>
</feature>
<dbReference type="EMBL" id="JARO02003026">
    <property type="protein sequence ID" value="KPP71335.1"/>
    <property type="molecule type" value="Genomic_DNA"/>
</dbReference>
<feature type="coiled-coil region" evidence="1">
    <location>
        <begin position="68"/>
        <end position="109"/>
    </location>
</feature>
<dbReference type="GO" id="GO:0007051">
    <property type="term" value="P:spindle organization"/>
    <property type="evidence" value="ECO:0007669"/>
    <property type="project" value="InterPro"/>
</dbReference>
<dbReference type="GO" id="GO:0034451">
    <property type="term" value="C:centriolar satellite"/>
    <property type="evidence" value="ECO:0007669"/>
    <property type="project" value="TreeGrafter"/>
</dbReference>
<organism evidence="2 3">
    <name type="scientific">Scleropages formosus</name>
    <name type="common">Asian bonytongue</name>
    <name type="synonym">Osteoglossum formosum</name>
    <dbReference type="NCBI Taxonomy" id="113540"/>
    <lineage>
        <taxon>Eukaryota</taxon>
        <taxon>Metazoa</taxon>
        <taxon>Chordata</taxon>
        <taxon>Craniata</taxon>
        <taxon>Vertebrata</taxon>
        <taxon>Euteleostomi</taxon>
        <taxon>Actinopterygii</taxon>
        <taxon>Neopterygii</taxon>
        <taxon>Teleostei</taxon>
        <taxon>Osteoglossocephala</taxon>
        <taxon>Osteoglossomorpha</taxon>
        <taxon>Osteoglossiformes</taxon>
        <taxon>Osteoglossidae</taxon>
        <taxon>Scleropages</taxon>
    </lineage>
</organism>
<name>A0A0P7YUA9_SCLFO</name>
<evidence type="ECO:0000313" key="2">
    <source>
        <dbReference type="EMBL" id="KPP71335.1"/>
    </source>
</evidence>
<dbReference type="PANTHER" id="PTHR31940">
    <property type="entry name" value="SMALL KINETOCHORE-ASSOCIATED PROTEIN"/>
    <property type="match status" value="1"/>
</dbReference>
<dbReference type="GO" id="GO:0000776">
    <property type="term" value="C:kinetochore"/>
    <property type="evidence" value="ECO:0007669"/>
    <property type="project" value="InterPro"/>
</dbReference>
<evidence type="ECO:0000256" key="1">
    <source>
        <dbReference type="SAM" id="Coils"/>
    </source>
</evidence>
<dbReference type="Proteomes" id="UP000034805">
    <property type="component" value="Unassembled WGS sequence"/>
</dbReference>
<sequence>MFNDAAPLGPSNMKRSAQDAEVTCAAANVKYGAKTDVCVQAKEGRLHNNFKRKKPPVKDNRGPQSRLEAELQDQNRHLQANVEELKRNLSEYEDRVIKMEQQYSDLQTEKCEMRKQLESCLLLLVAGDIDPGQRIAETKEQKEEQQNDVMNASRELLNELEMFSEKMSRQRRQLEEVEQKMATLKRSQEQHSAQRGEFSLEVEEMERAMEEAEALLLKRHWFGELTPSREAQLEYVMIAVAAGALAQLEAQVEGLDRKPAEGREHGVVHDRCHDLAASDVIQ</sequence>
<protein>
    <submittedName>
        <fullName evidence="2">Small kinetochore-associated protein-like</fullName>
    </submittedName>
</protein>
<comment type="caution">
    <text evidence="2">The sequence shown here is derived from an EMBL/GenBank/DDBJ whole genome shotgun (WGS) entry which is preliminary data.</text>
</comment>
<evidence type="ECO:0000313" key="3">
    <source>
        <dbReference type="Proteomes" id="UP000034805"/>
    </source>
</evidence>
<dbReference type="GO" id="GO:0051988">
    <property type="term" value="P:regulation of attachment of spindle microtubules to kinetochore"/>
    <property type="evidence" value="ECO:0007669"/>
    <property type="project" value="InterPro"/>
</dbReference>
<dbReference type="GO" id="GO:0035371">
    <property type="term" value="C:microtubule plus-end"/>
    <property type="evidence" value="ECO:0007669"/>
    <property type="project" value="TreeGrafter"/>
</dbReference>
<keyword evidence="1" id="KW-0175">Coiled coil</keyword>
<dbReference type="GO" id="GO:0072686">
    <property type="term" value="C:mitotic spindle"/>
    <property type="evidence" value="ECO:0007669"/>
    <property type="project" value="TreeGrafter"/>
</dbReference>
<dbReference type="AlphaFoldDB" id="A0A0P7YUA9"/>
<accession>A0A0P7YUA9</accession>